<keyword evidence="4" id="KW-1185">Reference proteome</keyword>
<dbReference type="GO" id="GO:0008745">
    <property type="term" value="F:N-acetylmuramoyl-L-alanine amidase activity"/>
    <property type="evidence" value="ECO:0007669"/>
    <property type="project" value="UniProtKB-EC"/>
</dbReference>
<dbReference type="EC" id="3.5.1.28" evidence="3"/>
<dbReference type="Proteomes" id="UP001333818">
    <property type="component" value="Unassembled WGS sequence"/>
</dbReference>
<dbReference type="GO" id="GO:0009253">
    <property type="term" value="P:peptidoglycan catabolic process"/>
    <property type="evidence" value="ECO:0007669"/>
    <property type="project" value="InterPro"/>
</dbReference>
<dbReference type="AlphaFoldDB" id="A0AAW9PVF1"/>
<dbReference type="Pfam" id="PF01832">
    <property type="entry name" value="Glucosaminidase"/>
    <property type="match status" value="1"/>
</dbReference>
<dbReference type="Pfam" id="PF01520">
    <property type="entry name" value="Amidase_3"/>
    <property type="match status" value="1"/>
</dbReference>
<dbReference type="PANTHER" id="PTHR30404:SF0">
    <property type="entry name" value="N-ACETYLMURAMOYL-L-ALANINE AMIDASE AMIC"/>
    <property type="match status" value="1"/>
</dbReference>
<dbReference type="InterPro" id="IPR002508">
    <property type="entry name" value="MurNAc-LAA_cat"/>
</dbReference>
<dbReference type="Gene3D" id="3.40.630.40">
    <property type="entry name" value="Zn-dependent exopeptidases"/>
    <property type="match status" value="1"/>
</dbReference>
<organism evidence="3 4">
    <name type="scientific">Tumidithrix elongata BACA0141</name>
    <dbReference type="NCBI Taxonomy" id="2716417"/>
    <lineage>
        <taxon>Bacteria</taxon>
        <taxon>Bacillati</taxon>
        <taxon>Cyanobacteriota</taxon>
        <taxon>Cyanophyceae</taxon>
        <taxon>Pseudanabaenales</taxon>
        <taxon>Pseudanabaenaceae</taxon>
        <taxon>Tumidithrix</taxon>
        <taxon>Tumidithrix elongata</taxon>
    </lineage>
</organism>
<dbReference type="GO" id="GO:0004040">
    <property type="term" value="F:amidase activity"/>
    <property type="evidence" value="ECO:0007669"/>
    <property type="project" value="InterPro"/>
</dbReference>
<name>A0AAW9PVF1_9CYAN</name>
<protein>
    <submittedName>
        <fullName evidence="3">N-acetylmuramoyl-L-alanine amidase</fullName>
        <ecNumber evidence="3">3.5.1.28</ecNumber>
    </submittedName>
</protein>
<keyword evidence="1 3" id="KW-0378">Hydrolase</keyword>
<dbReference type="SMART" id="SM00646">
    <property type="entry name" value="Ami_3"/>
    <property type="match status" value="1"/>
</dbReference>
<dbReference type="Gene3D" id="1.10.530.10">
    <property type="match status" value="1"/>
</dbReference>
<dbReference type="RefSeq" id="WP_330482650.1">
    <property type="nucleotide sequence ID" value="NZ_JAZBJZ010000014.1"/>
</dbReference>
<dbReference type="GO" id="GO:0030288">
    <property type="term" value="C:outer membrane-bounded periplasmic space"/>
    <property type="evidence" value="ECO:0007669"/>
    <property type="project" value="TreeGrafter"/>
</dbReference>
<dbReference type="PANTHER" id="PTHR30404">
    <property type="entry name" value="N-ACETYLMURAMOYL-L-ALANINE AMIDASE"/>
    <property type="match status" value="1"/>
</dbReference>
<evidence type="ECO:0000313" key="3">
    <source>
        <dbReference type="EMBL" id="MEE3716223.1"/>
    </source>
</evidence>
<dbReference type="InterPro" id="IPR050695">
    <property type="entry name" value="N-acetylmuramoyl_amidase_3"/>
</dbReference>
<proteinExistence type="predicted"/>
<feature type="domain" description="MurNAc-LAA" evidence="2">
    <location>
        <begin position="68"/>
        <end position="181"/>
    </location>
</feature>
<gene>
    <name evidence="3" type="ORF">V2H45_05635</name>
</gene>
<sequence length="454" mass="49726">MGKIFVSAGHGGFEGTFRDPGAIAGGTTEAAELIATRDLIVAELRSRALPVEAPGDDLSLEDTVNWINARATRQDVALEIHMDAFNNPDARGAATYYIANNDIRKRQAELLLNALVRRVPELPSRGAKPDTNAGVGRLAFCRDIVPASILMELGFLTNPQDRRLIQTRRRDYAIGIADGLQMWLSDITGVSPTPSPTPVPTVYPEIGINLNGQSYGEKGIIVNGNAYIPFDLVDRLGISLDGAPNIRKIRYQNIVFVQAIGLRDLNVSVTWDNSTRTVNLKTIFKVCPENIDRIMGVGNTSELQLLMFLKNNNEMALTVYGDLPKLYREEAALEGVNHDIAFSQMCVETGFLRFGNDVAPNQNNFAGIGAIGNSVNGAKFPDQRTGVRAHIQHLKAYASTAPLIQPLVDPRFQFVTRGIAPLVSQLTGRWATDALYDRKILATIRRLYESAGIL</sequence>
<comment type="caution">
    <text evidence="3">The sequence shown here is derived from an EMBL/GenBank/DDBJ whole genome shotgun (WGS) entry which is preliminary data.</text>
</comment>
<evidence type="ECO:0000259" key="2">
    <source>
        <dbReference type="SMART" id="SM00646"/>
    </source>
</evidence>
<evidence type="ECO:0000313" key="4">
    <source>
        <dbReference type="Proteomes" id="UP001333818"/>
    </source>
</evidence>
<reference evidence="3" key="1">
    <citation type="submission" date="2024-01" db="EMBL/GenBank/DDBJ databases">
        <title>Bank of Algae and Cyanobacteria of the Azores (BACA) strain genomes.</title>
        <authorList>
            <person name="Luz R."/>
            <person name="Cordeiro R."/>
            <person name="Fonseca A."/>
            <person name="Goncalves V."/>
        </authorList>
    </citation>
    <scope>NUCLEOTIDE SEQUENCE</scope>
    <source>
        <strain evidence="3">BACA0141</strain>
    </source>
</reference>
<evidence type="ECO:0000256" key="1">
    <source>
        <dbReference type="ARBA" id="ARBA00022801"/>
    </source>
</evidence>
<dbReference type="CDD" id="cd02696">
    <property type="entry name" value="MurNAc-LAA"/>
    <property type="match status" value="1"/>
</dbReference>
<dbReference type="InterPro" id="IPR002901">
    <property type="entry name" value="MGlyc_endo_b_GlcNAc-like_dom"/>
</dbReference>
<dbReference type="EMBL" id="JAZBJZ010000014">
    <property type="protein sequence ID" value="MEE3716223.1"/>
    <property type="molecule type" value="Genomic_DNA"/>
</dbReference>
<dbReference type="SUPFAM" id="SSF53187">
    <property type="entry name" value="Zn-dependent exopeptidases"/>
    <property type="match status" value="1"/>
</dbReference>
<accession>A0AAW9PVF1</accession>